<dbReference type="CDD" id="cd03127">
    <property type="entry name" value="tetraspanin_LEL"/>
    <property type="match status" value="1"/>
</dbReference>
<name>A0ABM1N1J6_NICVS</name>
<dbReference type="Gene3D" id="1.10.1450.10">
    <property type="entry name" value="Tetraspanin"/>
    <property type="match status" value="1"/>
</dbReference>
<evidence type="ECO:0000313" key="8">
    <source>
        <dbReference type="RefSeq" id="XP_017780696.1"/>
    </source>
</evidence>
<keyword evidence="4 5" id="KW-0472">Membrane</keyword>
<evidence type="ECO:0000256" key="6">
    <source>
        <dbReference type="SAM" id="SignalP"/>
    </source>
</evidence>
<keyword evidence="6" id="KW-0732">Signal</keyword>
<dbReference type="SUPFAM" id="SSF48652">
    <property type="entry name" value="Tetraspanin"/>
    <property type="match status" value="1"/>
</dbReference>
<sequence length="150" mass="16973">MLTFIFSQVFCFVFALSGSAVLLDYSTQDSSIQPKIRESMRLLIMNSHHEESKQTLSIIQENIGCCGADGANDYIKLHQPIPNTCRDTVTGNPFFHGCTDELTWFFEEKTIWITGLAMTICFMHVVNVAMAVILMQALRKEKEASDPRNM</sequence>
<dbReference type="GeneID" id="108565643"/>
<dbReference type="InterPro" id="IPR008952">
    <property type="entry name" value="Tetraspanin_EC2_sf"/>
</dbReference>
<feature type="chain" id="PRO_5047003451" evidence="6">
    <location>
        <begin position="16"/>
        <end position="150"/>
    </location>
</feature>
<evidence type="ECO:0000256" key="3">
    <source>
        <dbReference type="ARBA" id="ARBA00022989"/>
    </source>
</evidence>
<organism evidence="7 8">
    <name type="scientific">Nicrophorus vespilloides</name>
    <name type="common">Boreal carrion beetle</name>
    <dbReference type="NCBI Taxonomy" id="110193"/>
    <lineage>
        <taxon>Eukaryota</taxon>
        <taxon>Metazoa</taxon>
        <taxon>Ecdysozoa</taxon>
        <taxon>Arthropoda</taxon>
        <taxon>Hexapoda</taxon>
        <taxon>Insecta</taxon>
        <taxon>Pterygota</taxon>
        <taxon>Neoptera</taxon>
        <taxon>Endopterygota</taxon>
        <taxon>Coleoptera</taxon>
        <taxon>Polyphaga</taxon>
        <taxon>Staphyliniformia</taxon>
        <taxon>Silphidae</taxon>
        <taxon>Nicrophorinae</taxon>
        <taxon>Nicrophorus</taxon>
    </lineage>
</organism>
<dbReference type="Proteomes" id="UP000695000">
    <property type="component" value="Unplaced"/>
</dbReference>
<dbReference type="RefSeq" id="XP_017780696.1">
    <property type="nucleotide sequence ID" value="XM_017925207.1"/>
</dbReference>
<gene>
    <name evidence="8" type="primary">LOC108565643</name>
</gene>
<evidence type="ECO:0000256" key="1">
    <source>
        <dbReference type="ARBA" id="ARBA00004141"/>
    </source>
</evidence>
<feature type="signal peptide" evidence="6">
    <location>
        <begin position="1"/>
        <end position="15"/>
    </location>
</feature>
<evidence type="ECO:0000256" key="4">
    <source>
        <dbReference type="ARBA" id="ARBA00023136"/>
    </source>
</evidence>
<evidence type="ECO:0000256" key="2">
    <source>
        <dbReference type="ARBA" id="ARBA00022692"/>
    </source>
</evidence>
<reference evidence="8" key="1">
    <citation type="submission" date="2025-08" db="UniProtKB">
        <authorList>
            <consortium name="RefSeq"/>
        </authorList>
    </citation>
    <scope>IDENTIFICATION</scope>
</reference>
<protein>
    <submittedName>
        <fullName evidence="8">Uncharacterized protein LOC108565643</fullName>
    </submittedName>
</protein>
<evidence type="ECO:0000313" key="7">
    <source>
        <dbReference type="Proteomes" id="UP000695000"/>
    </source>
</evidence>
<keyword evidence="3 5" id="KW-1133">Transmembrane helix</keyword>
<feature type="transmembrane region" description="Helical" evidence="5">
    <location>
        <begin position="111"/>
        <end position="135"/>
    </location>
</feature>
<accession>A0ABM1N1J6</accession>
<keyword evidence="7" id="KW-1185">Reference proteome</keyword>
<dbReference type="Pfam" id="PF00335">
    <property type="entry name" value="Tetraspanin"/>
    <property type="match status" value="1"/>
</dbReference>
<comment type="subcellular location">
    <subcellularLocation>
        <location evidence="1">Membrane</location>
        <topology evidence="1">Multi-pass membrane protein</topology>
    </subcellularLocation>
</comment>
<proteinExistence type="predicted"/>
<keyword evidence="2 5" id="KW-0812">Transmembrane</keyword>
<evidence type="ECO:0000256" key="5">
    <source>
        <dbReference type="SAM" id="Phobius"/>
    </source>
</evidence>
<dbReference type="InterPro" id="IPR018499">
    <property type="entry name" value="Tetraspanin/Peripherin"/>
</dbReference>